<dbReference type="PANTHER" id="PTHR48081">
    <property type="entry name" value="AB HYDROLASE SUPERFAMILY PROTEIN C4A8.06C"/>
    <property type="match status" value="1"/>
</dbReference>
<dbReference type="InterPro" id="IPR000073">
    <property type="entry name" value="AB_hydrolase_1"/>
</dbReference>
<feature type="domain" description="AB hydrolase-1" evidence="2">
    <location>
        <begin position="59"/>
        <end position="233"/>
    </location>
</feature>
<keyword evidence="1 3" id="KW-0378">Hydrolase</keyword>
<dbReference type="AlphaFoldDB" id="A0A344PH39"/>
<dbReference type="PANTHER" id="PTHR48081:SF33">
    <property type="entry name" value="KYNURENINE FORMAMIDASE"/>
    <property type="match status" value="1"/>
</dbReference>
<evidence type="ECO:0000313" key="4">
    <source>
        <dbReference type="Proteomes" id="UP000252023"/>
    </source>
</evidence>
<keyword evidence="4" id="KW-1185">Reference proteome</keyword>
<evidence type="ECO:0000259" key="2">
    <source>
        <dbReference type="Pfam" id="PF12697"/>
    </source>
</evidence>
<dbReference type="Gene3D" id="3.40.50.1820">
    <property type="entry name" value="alpha/beta hydrolase"/>
    <property type="match status" value="1"/>
</dbReference>
<sequence length="262" mass="27815">MMEADVITDWEDAWANGPHIPGGAEYPARWAQAAADFRSTAIMRDGIFWPEGTPKGLAVVIHGGWWVRFSPDDWSHLAAGALARGWAVLIPRYTLAPGARIAQIGQQVAGAIAAAAAQIAGPVVLTGHSAGGHLTARMVSAQTPLPPEVLTRVARTVPVSGLFDLRPLMRLAVNAQLQIDPAEAMAESPPLLGPASLAPMIVWVGAAERTPFLWQSRAMAATWALLGAPTRLVEERGRHHFDIVEGLTDPTSQMTEALVGGL</sequence>
<accession>A0A344PH39</accession>
<dbReference type="SUPFAM" id="SSF53474">
    <property type="entry name" value="alpha/beta-Hydrolases"/>
    <property type="match status" value="1"/>
</dbReference>
<dbReference type="GO" id="GO:0016787">
    <property type="term" value="F:hydrolase activity"/>
    <property type="evidence" value="ECO:0007669"/>
    <property type="project" value="UniProtKB-KW"/>
</dbReference>
<dbReference type="RefSeq" id="WP_114075013.1">
    <property type="nucleotide sequence ID" value="NZ_CP030918.1"/>
</dbReference>
<organism evidence="3 4">
    <name type="scientific">Paracoccus suum</name>
    <dbReference type="NCBI Taxonomy" id="2259340"/>
    <lineage>
        <taxon>Bacteria</taxon>
        <taxon>Pseudomonadati</taxon>
        <taxon>Pseudomonadota</taxon>
        <taxon>Alphaproteobacteria</taxon>
        <taxon>Rhodobacterales</taxon>
        <taxon>Paracoccaceae</taxon>
        <taxon>Paracoccus</taxon>
    </lineage>
</organism>
<reference evidence="4" key="1">
    <citation type="submission" date="2018-07" db="EMBL/GenBank/DDBJ databases">
        <title>Genome sequencing of Paracoccus sp. SC2-6.</title>
        <authorList>
            <person name="Heo J."/>
            <person name="Kim S.-J."/>
            <person name="Kwon S.-W."/>
        </authorList>
    </citation>
    <scope>NUCLEOTIDE SEQUENCE [LARGE SCALE GENOMIC DNA]</scope>
    <source>
        <strain evidence="4">SC2-6</strain>
    </source>
</reference>
<gene>
    <name evidence="3" type="ORF">DRW48_02420</name>
</gene>
<evidence type="ECO:0000313" key="3">
    <source>
        <dbReference type="EMBL" id="AXC48694.1"/>
    </source>
</evidence>
<dbReference type="EMBL" id="CP030918">
    <property type="protein sequence ID" value="AXC48694.1"/>
    <property type="molecule type" value="Genomic_DNA"/>
</dbReference>
<dbReference type="InterPro" id="IPR029058">
    <property type="entry name" value="AB_hydrolase_fold"/>
</dbReference>
<dbReference type="KEGG" id="pars:DRW48_02420"/>
<dbReference type="InterPro" id="IPR050300">
    <property type="entry name" value="GDXG_lipolytic_enzyme"/>
</dbReference>
<name>A0A344PH39_9RHOB</name>
<dbReference type="OrthoDB" id="9771666at2"/>
<dbReference type="Proteomes" id="UP000252023">
    <property type="component" value="Chromosome"/>
</dbReference>
<evidence type="ECO:0000256" key="1">
    <source>
        <dbReference type="ARBA" id="ARBA00022801"/>
    </source>
</evidence>
<protein>
    <submittedName>
        <fullName evidence="3">Alpha/beta hydrolase</fullName>
    </submittedName>
</protein>
<proteinExistence type="predicted"/>
<dbReference type="Pfam" id="PF12697">
    <property type="entry name" value="Abhydrolase_6"/>
    <property type="match status" value="1"/>
</dbReference>